<evidence type="ECO:0000313" key="12">
    <source>
        <dbReference type="EMBL" id="GAA4744528.1"/>
    </source>
</evidence>
<dbReference type="PANTHER" id="PTHR11596">
    <property type="entry name" value="ALKALINE PHOSPHATASE"/>
    <property type="match status" value="1"/>
</dbReference>
<keyword evidence="5" id="KW-0479">Metal-binding</keyword>
<dbReference type="Gene3D" id="3.40.720.10">
    <property type="entry name" value="Alkaline Phosphatase, subunit A"/>
    <property type="match status" value="1"/>
</dbReference>
<dbReference type="RefSeq" id="WP_345480469.1">
    <property type="nucleotide sequence ID" value="NZ_BAABLP010000002.1"/>
</dbReference>
<keyword evidence="4" id="KW-0597">Phosphoprotein</keyword>
<evidence type="ECO:0000256" key="2">
    <source>
        <dbReference type="ARBA" id="ARBA00001947"/>
    </source>
</evidence>
<comment type="caution">
    <text evidence="12">The sequence shown here is derived from an EMBL/GenBank/DDBJ whole genome shotgun (WGS) entry which is preliminary data.</text>
</comment>
<evidence type="ECO:0008006" key="14">
    <source>
        <dbReference type="Google" id="ProtNLM"/>
    </source>
</evidence>
<dbReference type="InterPro" id="IPR017850">
    <property type="entry name" value="Alkaline_phosphatase_core_sf"/>
</dbReference>
<dbReference type="SUPFAM" id="SSF53649">
    <property type="entry name" value="Alkaline phosphatase-like"/>
    <property type="match status" value="1"/>
</dbReference>
<evidence type="ECO:0000256" key="9">
    <source>
        <dbReference type="RuleBase" id="RU003946"/>
    </source>
</evidence>
<name>A0ABP8Z2C6_9MICO</name>
<gene>
    <name evidence="12" type="ORF">GCM10025783_15270</name>
</gene>
<comment type="cofactor">
    <cofactor evidence="2">
        <name>Zn(2+)</name>
        <dbReference type="ChEBI" id="CHEBI:29105"/>
    </cofactor>
</comment>
<dbReference type="CDD" id="cd16012">
    <property type="entry name" value="ALP"/>
    <property type="match status" value="1"/>
</dbReference>
<keyword evidence="8" id="KW-0460">Magnesium</keyword>
<evidence type="ECO:0000256" key="8">
    <source>
        <dbReference type="ARBA" id="ARBA00022842"/>
    </source>
</evidence>
<keyword evidence="7" id="KW-0862">Zinc</keyword>
<dbReference type="Proteomes" id="UP001500121">
    <property type="component" value="Unassembled WGS sequence"/>
</dbReference>
<sequence>MKTRPRRLLVAGLAGATALGVTLAAAPLATAADASRHHAAAKSVIFVNGDGMSAAHREAARLALKGRFGQLEMNKLPATGLEATTPDDPKTVITDSAAAATAWATGKKTYNGAISVDTAGKALSYLGREAKKAGKATGIVTTAQVTDASPAAFFSSTAQRGQQSEIARQYLEVSKPDVILGGGEDWWYPAGNPGAYADNPPKDPSEQSKSDKGDLIAEAKTKGYQYVSSASGLQKANGKKLLGLFSNEEMFEQRPEGEGDVYDPKPTLQTMTEKALKTVSKNKKGFFLFVEEEGVDEFSHENNGEKMLKAMAALDRTVGMLRKYVAKHPNTLLVVTGDHDCGGLTVEDTATTDESGDGISAEDGPFTVAGTKYTFDLDWTTSGHTGVPTPVTAVGPGSSDLTGVYQNTHVHSVLKRVLLGE</sequence>
<dbReference type="InterPro" id="IPR018299">
    <property type="entry name" value="Alkaline_phosphatase_AS"/>
</dbReference>
<comment type="similarity">
    <text evidence="3 9">Belongs to the alkaline phosphatase family.</text>
</comment>
<dbReference type="PROSITE" id="PS00123">
    <property type="entry name" value="ALKALINE_PHOSPHATASE"/>
    <property type="match status" value="1"/>
</dbReference>
<feature type="region of interest" description="Disordered" evidence="10">
    <location>
        <begin position="191"/>
        <end position="212"/>
    </location>
</feature>
<evidence type="ECO:0000256" key="5">
    <source>
        <dbReference type="ARBA" id="ARBA00022723"/>
    </source>
</evidence>
<feature type="signal peptide" evidence="11">
    <location>
        <begin position="1"/>
        <end position="31"/>
    </location>
</feature>
<dbReference type="PROSITE" id="PS51318">
    <property type="entry name" value="TAT"/>
    <property type="match status" value="1"/>
</dbReference>
<keyword evidence="6" id="KW-0378">Hydrolase</keyword>
<evidence type="ECO:0000256" key="1">
    <source>
        <dbReference type="ARBA" id="ARBA00001946"/>
    </source>
</evidence>
<keyword evidence="13" id="KW-1185">Reference proteome</keyword>
<evidence type="ECO:0000256" key="4">
    <source>
        <dbReference type="ARBA" id="ARBA00022553"/>
    </source>
</evidence>
<keyword evidence="11" id="KW-0732">Signal</keyword>
<evidence type="ECO:0000256" key="10">
    <source>
        <dbReference type="SAM" id="MobiDB-lite"/>
    </source>
</evidence>
<evidence type="ECO:0000256" key="3">
    <source>
        <dbReference type="ARBA" id="ARBA00005984"/>
    </source>
</evidence>
<evidence type="ECO:0000256" key="7">
    <source>
        <dbReference type="ARBA" id="ARBA00022833"/>
    </source>
</evidence>
<feature type="chain" id="PRO_5047162443" description="Alkaline phosphatase" evidence="11">
    <location>
        <begin position="32"/>
        <end position="421"/>
    </location>
</feature>
<evidence type="ECO:0000256" key="11">
    <source>
        <dbReference type="SAM" id="SignalP"/>
    </source>
</evidence>
<reference evidence="13" key="1">
    <citation type="journal article" date="2019" name="Int. J. Syst. Evol. Microbiol.">
        <title>The Global Catalogue of Microorganisms (GCM) 10K type strain sequencing project: providing services to taxonomists for standard genome sequencing and annotation.</title>
        <authorList>
            <consortium name="The Broad Institute Genomics Platform"/>
            <consortium name="The Broad Institute Genome Sequencing Center for Infectious Disease"/>
            <person name="Wu L."/>
            <person name="Ma J."/>
        </authorList>
    </citation>
    <scope>NUCLEOTIDE SEQUENCE [LARGE SCALE GENOMIC DNA]</scope>
    <source>
        <strain evidence="13">JCM 19015</strain>
    </source>
</reference>
<dbReference type="InterPro" id="IPR001952">
    <property type="entry name" value="Alkaline_phosphatase"/>
</dbReference>
<dbReference type="PRINTS" id="PR00113">
    <property type="entry name" value="ALKPHPHTASE"/>
</dbReference>
<protein>
    <recommendedName>
        <fullName evidence="14">Alkaline phosphatase</fullName>
    </recommendedName>
</protein>
<feature type="compositionally biased region" description="Basic and acidic residues" evidence="10">
    <location>
        <begin position="200"/>
        <end position="212"/>
    </location>
</feature>
<dbReference type="PANTHER" id="PTHR11596:SF5">
    <property type="entry name" value="ALKALINE PHOSPHATASE"/>
    <property type="match status" value="1"/>
</dbReference>
<accession>A0ABP8Z2C6</accession>
<dbReference type="SMART" id="SM00098">
    <property type="entry name" value="alkPPc"/>
    <property type="match status" value="1"/>
</dbReference>
<evidence type="ECO:0000313" key="13">
    <source>
        <dbReference type="Proteomes" id="UP001500121"/>
    </source>
</evidence>
<dbReference type="InterPro" id="IPR006311">
    <property type="entry name" value="TAT_signal"/>
</dbReference>
<proteinExistence type="inferred from homology"/>
<organism evidence="12 13">
    <name type="scientific">Amnibacterium soli</name>
    <dbReference type="NCBI Taxonomy" id="1282736"/>
    <lineage>
        <taxon>Bacteria</taxon>
        <taxon>Bacillati</taxon>
        <taxon>Actinomycetota</taxon>
        <taxon>Actinomycetes</taxon>
        <taxon>Micrococcales</taxon>
        <taxon>Microbacteriaceae</taxon>
        <taxon>Amnibacterium</taxon>
    </lineage>
</organism>
<dbReference type="EMBL" id="BAABLP010000002">
    <property type="protein sequence ID" value="GAA4744528.1"/>
    <property type="molecule type" value="Genomic_DNA"/>
</dbReference>
<evidence type="ECO:0000256" key="6">
    <source>
        <dbReference type="ARBA" id="ARBA00022801"/>
    </source>
</evidence>
<dbReference type="Pfam" id="PF00245">
    <property type="entry name" value="Alk_phosphatase"/>
    <property type="match status" value="1"/>
</dbReference>
<comment type="cofactor">
    <cofactor evidence="1">
        <name>Mg(2+)</name>
        <dbReference type="ChEBI" id="CHEBI:18420"/>
    </cofactor>
</comment>